<dbReference type="OrthoDB" id="5853778at2759"/>
<proteinExistence type="predicted"/>
<feature type="transmembrane region" description="Helical" evidence="1">
    <location>
        <begin position="86"/>
        <end position="108"/>
    </location>
</feature>
<organism evidence="2 3">
    <name type="scientific">Haemonchus contortus</name>
    <name type="common">Barber pole worm</name>
    <dbReference type="NCBI Taxonomy" id="6289"/>
    <lineage>
        <taxon>Eukaryota</taxon>
        <taxon>Metazoa</taxon>
        <taxon>Ecdysozoa</taxon>
        <taxon>Nematoda</taxon>
        <taxon>Chromadorea</taxon>
        <taxon>Rhabditida</taxon>
        <taxon>Rhabditina</taxon>
        <taxon>Rhabditomorpha</taxon>
        <taxon>Strongyloidea</taxon>
        <taxon>Trichostrongylidae</taxon>
        <taxon>Haemonchus</taxon>
    </lineage>
</organism>
<protein>
    <submittedName>
        <fullName evidence="3">Transmembrane protein</fullName>
    </submittedName>
</protein>
<keyword evidence="1" id="KW-0812">Transmembrane</keyword>
<keyword evidence="2" id="KW-1185">Reference proteome</keyword>
<sequence length="117" mass="13024">MHCVCQVHLSWVVKVPFLYTSLLVTATTLTCACFPLKLVALLPGSHPIERVVVMILIGKVIFDSTFCIVIIGSTDTQFGLHFYYDLPLVTTTMSALDVVLFPHFVASAHEESLRKQK</sequence>
<name>A0A7I4XZ11_HAECO</name>
<keyword evidence="1" id="KW-1133">Transmembrane helix</keyword>
<reference evidence="3" key="1">
    <citation type="submission" date="2020-12" db="UniProtKB">
        <authorList>
            <consortium name="WormBaseParasite"/>
        </authorList>
    </citation>
    <scope>IDENTIFICATION</scope>
    <source>
        <strain evidence="3">MHco3</strain>
    </source>
</reference>
<keyword evidence="1" id="KW-0472">Membrane</keyword>
<dbReference type="AlphaFoldDB" id="A0A7I4XZ11"/>
<feature type="transmembrane region" description="Helical" evidence="1">
    <location>
        <begin position="51"/>
        <end position="74"/>
    </location>
</feature>
<accession>A0A7I4XZ11</accession>
<evidence type="ECO:0000313" key="2">
    <source>
        <dbReference type="Proteomes" id="UP000025227"/>
    </source>
</evidence>
<dbReference type="WBParaSite" id="HCON_00022854-00001">
    <property type="protein sequence ID" value="HCON_00022854-00001"/>
    <property type="gene ID" value="HCON_00022854"/>
</dbReference>
<dbReference type="Proteomes" id="UP000025227">
    <property type="component" value="Unplaced"/>
</dbReference>
<evidence type="ECO:0000256" key="1">
    <source>
        <dbReference type="SAM" id="Phobius"/>
    </source>
</evidence>
<evidence type="ECO:0000313" key="3">
    <source>
        <dbReference type="WBParaSite" id="HCON_00022854-00001"/>
    </source>
</evidence>
<feature type="transmembrane region" description="Helical" evidence="1">
    <location>
        <begin position="17"/>
        <end position="39"/>
    </location>
</feature>